<keyword evidence="4 7" id="KW-0812">Transmembrane</keyword>
<keyword evidence="6 7" id="KW-0472">Membrane</keyword>
<dbReference type="InterPro" id="IPR032807">
    <property type="entry name" value="GNVR"/>
</dbReference>
<evidence type="ECO:0000256" key="1">
    <source>
        <dbReference type="ARBA" id="ARBA00004651"/>
    </source>
</evidence>
<dbReference type="InterPro" id="IPR050445">
    <property type="entry name" value="Bact_polysacc_biosynth/exp"/>
</dbReference>
<dbReference type="InterPro" id="IPR003856">
    <property type="entry name" value="LPS_length_determ_N"/>
</dbReference>
<protein>
    <submittedName>
        <fullName evidence="10">Capsular biosynthesis protein</fullName>
    </submittedName>
</protein>
<dbReference type="AlphaFoldDB" id="A0A6G7NPC7"/>
<proteinExistence type="inferred from homology"/>
<evidence type="ECO:0000256" key="6">
    <source>
        <dbReference type="ARBA" id="ARBA00023136"/>
    </source>
</evidence>
<evidence type="ECO:0000256" key="7">
    <source>
        <dbReference type="SAM" id="Phobius"/>
    </source>
</evidence>
<dbReference type="PANTHER" id="PTHR32309:SF13">
    <property type="entry name" value="FERRIC ENTEROBACTIN TRANSPORT PROTEIN FEPE"/>
    <property type="match status" value="1"/>
</dbReference>
<dbReference type="GO" id="GO:0005886">
    <property type="term" value="C:plasma membrane"/>
    <property type="evidence" value="ECO:0007669"/>
    <property type="project" value="UniProtKB-SubCell"/>
</dbReference>
<evidence type="ECO:0000256" key="2">
    <source>
        <dbReference type="ARBA" id="ARBA00006683"/>
    </source>
</evidence>
<evidence type="ECO:0000313" key="10">
    <source>
        <dbReference type="EMBL" id="QIJ55521.1"/>
    </source>
</evidence>
<dbReference type="EMBL" id="MN846067">
    <property type="protein sequence ID" value="QIJ55521.1"/>
    <property type="molecule type" value="Genomic_DNA"/>
</dbReference>
<evidence type="ECO:0000256" key="5">
    <source>
        <dbReference type="ARBA" id="ARBA00022989"/>
    </source>
</evidence>
<keyword evidence="3" id="KW-1003">Cell membrane</keyword>
<dbReference type="GO" id="GO:0004713">
    <property type="term" value="F:protein tyrosine kinase activity"/>
    <property type="evidence" value="ECO:0007669"/>
    <property type="project" value="TreeGrafter"/>
</dbReference>
<feature type="transmembrane region" description="Helical" evidence="7">
    <location>
        <begin position="18"/>
        <end position="40"/>
    </location>
</feature>
<accession>A0A6G7NPC7</accession>
<comment type="subcellular location">
    <subcellularLocation>
        <location evidence="1">Cell membrane</location>
        <topology evidence="1">Multi-pass membrane protein</topology>
    </subcellularLocation>
</comment>
<organism evidence="10">
    <name type="scientific">Priestia megaterium</name>
    <name type="common">Bacillus megaterium</name>
    <dbReference type="NCBI Taxonomy" id="1404"/>
    <lineage>
        <taxon>Bacteria</taxon>
        <taxon>Bacillati</taxon>
        <taxon>Bacillota</taxon>
        <taxon>Bacilli</taxon>
        <taxon>Bacillales</taxon>
        <taxon>Bacillaceae</taxon>
        <taxon>Priestia</taxon>
    </lineage>
</organism>
<comment type="similarity">
    <text evidence="2">Belongs to the CpsC/CapA family.</text>
</comment>
<evidence type="ECO:0000259" key="9">
    <source>
        <dbReference type="Pfam" id="PF13807"/>
    </source>
</evidence>
<reference evidence="10" key="1">
    <citation type="submission" date="2019-12" db="EMBL/GenBank/DDBJ databases">
        <title>Identification of Bacillus megaterium NRRL B-67357.</title>
        <authorList>
            <person name="Blasiak L.C."/>
            <person name="Cude W.N."/>
            <person name="Kang Y."/>
            <person name="Sutton K.B."/>
            <person name="Pham J."/>
            <person name="Lilburn T.G."/>
        </authorList>
    </citation>
    <scope>NUCLEOTIDE SEQUENCE</scope>
    <source>
        <strain evidence="10">O723G4</strain>
    </source>
</reference>
<sequence length="246" mass="27013">MEDSINLKQILGVIKKRLWVIALITIIAATISGVVSFFVLTPVYEANTQILVNQAKSKEQFYNSSELQTNVQLIQTYNDIIKSPAILGEVTKQLNLDLTPKQLSNQIQVTNSQDSQVAHIVVQDTNARLAVKIANTTAAVFKKEVPKIMSIDNVSILAKAQLDEALSPIKPQPFLNIAIAVVVGLMLSVGLAFLLEYLDNTIKNEQDVERILQLPVIGVISVIKEELKDFSSASYESPVRGESRGA</sequence>
<evidence type="ECO:0000259" key="8">
    <source>
        <dbReference type="Pfam" id="PF02706"/>
    </source>
</evidence>
<evidence type="ECO:0000256" key="4">
    <source>
        <dbReference type="ARBA" id="ARBA00022692"/>
    </source>
</evidence>
<dbReference type="Pfam" id="PF13807">
    <property type="entry name" value="GNVR"/>
    <property type="match status" value="1"/>
</dbReference>
<feature type="domain" description="Polysaccharide chain length determinant N-terminal" evidence="8">
    <location>
        <begin position="3"/>
        <end position="94"/>
    </location>
</feature>
<evidence type="ECO:0000256" key="3">
    <source>
        <dbReference type="ARBA" id="ARBA00022475"/>
    </source>
</evidence>
<feature type="domain" description="Tyrosine-protein kinase G-rich" evidence="9">
    <location>
        <begin position="143"/>
        <end position="194"/>
    </location>
</feature>
<dbReference type="PANTHER" id="PTHR32309">
    <property type="entry name" value="TYROSINE-PROTEIN KINASE"/>
    <property type="match status" value="1"/>
</dbReference>
<feature type="transmembrane region" description="Helical" evidence="7">
    <location>
        <begin position="174"/>
        <end position="195"/>
    </location>
</feature>
<name>A0A6G7NPC7_PRIMG</name>
<dbReference type="Pfam" id="PF02706">
    <property type="entry name" value="Wzz"/>
    <property type="match status" value="1"/>
</dbReference>
<keyword evidence="5 7" id="KW-1133">Transmembrane helix</keyword>
<dbReference type="RefSeq" id="WP_274583183.1">
    <property type="nucleotide sequence ID" value="NZ_JARAOW010000228.1"/>
</dbReference>